<evidence type="ECO:0000313" key="11">
    <source>
        <dbReference type="EMBL" id="HIV00566.1"/>
    </source>
</evidence>
<keyword evidence="6 10" id="KW-0812">Transmembrane</keyword>
<keyword evidence="5" id="KW-1003">Cell membrane</keyword>
<comment type="similarity">
    <text evidence="2">Belongs to the multi antimicrobial extrusion (MATE) (TC 2.A.66.1) family. MepA subfamily.</text>
</comment>
<accession>A0A9D1SYC7</accession>
<dbReference type="Pfam" id="PF01554">
    <property type="entry name" value="MatE"/>
    <property type="match status" value="2"/>
</dbReference>
<feature type="transmembrane region" description="Helical" evidence="10">
    <location>
        <begin position="272"/>
        <end position="292"/>
    </location>
</feature>
<evidence type="ECO:0000256" key="8">
    <source>
        <dbReference type="ARBA" id="ARBA00023136"/>
    </source>
</evidence>
<evidence type="ECO:0000256" key="7">
    <source>
        <dbReference type="ARBA" id="ARBA00022989"/>
    </source>
</evidence>
<evidence type="ECO:0000256" key="5">
    <source>
        <dbReference type="ARBA" id="ARBA00022475"/>
    </source>
</evidence>
<evidence type="ECO:0000256" key="10">
    <source>
        <dbReference type="SAM" id="Phobius"/>
    </source>
</evidence>
<gene>
    <name evidence="11" type="ORF">IAB14_05610</name>
</gene>
<feature type="transmembrane region" description="Helical" evidence="10">
    <location>
        <begin position="195"/>
        <end position="216"/>
    </location>
</feature>
<feature type="transmembrane region" description="Helical" evidence="10">
    <location>
        <begin position="400"/>
        <end position="422"/>
    </location>
</feature>
<feature type="transmembrane region" description="Helical" evidence="10">
    <location>
        <begin position="321"/>
        <end position="344"/>
    </location>
</feature>
<dbReference type="GO" id="GO:0042910">
    <property type="term" value="F:xenobiotic transmembrane transporter activity"/>
    <property type="evidence" value="ECO:0007669"/>
    <property type="project" value="InterPro"/>
</dbReference>
<evidence type="ECO:0000313" key="12">
    <source>
        <dbReference type="Proteomes" id="UP000886891"/>
    </source>
</evidence>
<keyword evidence="9" id="KW-0046">Antibiotic resistance</keyword>
<reference evidence="11" key="1">
    <citation type="submission" date="2020-10" db="EMBL/GenBank/DDBJ databases">
        <authorList>
            <person name="Gilroy R."/>
        </authorList>
    </citation>
    <scope>NUCLEOTIDE SEQUENCE</scope>
    <source>
        <strain evidence="11">23406</strain>
    </source>
</reference>
<dbReference type="GO" id="GO:0046677">
    <property type="term" value="P:response to antibiotic"/>
    <property type="evidence" value="ECO:0007669"/>
    <property type="project" value="UniProtKB-KW"/>
</dbReference>
<feature type="transmembrane region" description="Helical" evidence="10">
    <location>
        <begin position="15"/>
        <end position="32"/>
    </location>
</feature>
<dbReference type="GO" id="GO:0005886">
    <property type="term" value="C:plasma membrane"/>
    <property type="evidence" value="ECO:0007669"/>
    <property type="project" value="UniProtKB-SubCell"/>
</dbReference>
<evidence type="ECO:0000256" key="9">
    <source>
        <dbReference type="ARBA" id="ARBA00023251"/>
    </source>
</evidence>
<reference evidence="11" key="2">
    <citation type="journal article" date="2021" name="PeerJ">
        <title>Extensive microbial diversity within the chicken gut microbiome revealed by metagenomics and culture.</title>
        <authorList>
            <person name="Gilroy R."/>
            <person name="Ravi A."/>
            <person name="Getino M."/>
            <person name="Pursley I."/>
            <person name="Horton D.L."/>
            <person name="Alikhan N.F."/>
            <person name="Baker D."/>
            <person name="Gharbi K."/>
            <person name="Hall N."/>
            <person name="Watson M."/>
            <person name="Adriaenssens E.M."/>
            <person name="Foster-Nyarko E."/>
            <person name="Jarju S."/>
            <person name="Secka A."/>
            <person name="Antonio M."/>
            <person name="Oren A."/>
            <person name="Chaudhuri R.R."/>
            <person name="La Ragione R."/>
            <person name="Hildebrand F."/>
            <person name="Pallen M.J."/>
        </authorList>
    </citation>
    <scope>NUCLEOTIDE SEQUENCE</scope>
    <source>
        <strain evidence="11">23406</strain>
    </source>
</reference>
<evidence type="ECO:0000256" key="2">
    <source>
        <dbReference type="ARBA" id="ARBA00008417"/>
    </source>
</evidence>
<protein>
    <recommendedName>
        <fullName evidence="3">Multidrug export protein MepA</fullName>
    </recommendedName>
</protein>
<sequence length="461" mass="49377">MQGADLARGKVGKTLLKLALPSVVAQLINLLYNLVDRMFVGAIPVTGTDSLAGLGVCFPVLMIVSAFSALVGIGGAPLVAVRLGEKKTKEAETILTNGFVMLLAFGAILTAILLVFGEELLILFGAPASGLLYGKEYLAIYALGTLFVMIALGLNPFISTQGYALIGMGSVAIGAVLNIALDPLFIFVFDMGVKGAALATILSQAASAIWVLSFFFGKRTAIRLRFRAFRPQPKIMLSVVALGISPFIMQATESAVQIVFNVQLTRYTGGDSAYTAALTIMLSVMQMIALPLNGLGTGAQPLISFNYGAGNFDRVRKAVKWLFVAASVMCLIVWTISLSVPQIFAVIFSAEPPVAALIRQYMPVFMMGTICFSAQFALQNTFLALVQTKVSYALAVLRKIILLIPLTFLLPLRMGTAGIFYAEGIADLIAGTITAITFLAMFRGILRRRMEALNRETVRTI</sequence>
<evidence type="ECO:0000256" key="6">
    <source>
        <dbReference type="ARBA" id="ARBA00022692"/>
    </source>
</evidence>
<keyword evidence="4" id="KW-0813">Transport</keyword>
<dbReference type="AlphaFoldDB" id="A0A9D1SYC7"/>
<dbReference type="NCBIfam" id="TIGR00797">
    <property type="entry name" value="matE"/>
    <property type="match status" value="1"/>
</dbReference>
<dbReference type="Proteomes" id="UP000886891">
    <property type="component" value="Unassembled WGS sequence"/>
</dbReference>
<dbReference type="CDD" id="cd13143">
    <property type="entry name" value="MATE_MepA_like"/>
    <property type="match status" value="1"/>
</dbReference>
<dbReference type="InterPro" id="IPR051327">
    <property type="entry name" value="MATE_MepA_subfamily"/>
</dbReference>
<keyword evidence="7 10" id="KW-1133">Transmembrane helix</keyword>
<proteinExistence type="inferred from homology"/>
<keyword evidence="8 10" id="KW-0472">Membrane</keyword>
<comment type="subcellular location">
    <subcellularLocation>
        <location evidence="1">Cell membrane</location>
        <topology evidence="1">Multi-pass membrane protein</topology>
    </subcellularLocation>
</comment>
<feature type="transmembrane region" description="Helical" evidence="10">
    <location>
        <begin position="52"/>
        <end position="81"/>
    </location>
</feature>
<dbReference type="PANTHER" id="PTHR43823:SF3">
    <property type="entry name" value="MULTIDRUG EXPORT PROTEIN MEPA"/>
    <property type="match status" value="1"/>
</dbReference>
<dbReference type="GO" id="GO:0015297">
    <property type="term" value="F:antiporter activity"/>
    <property type="evidence" value="ECO:0007669"/>
    <property type="project" value="InterPro"/>
</dbReference>
<comment type="caution">
    <text evidence="11">The sequence shown here is derived from an EMBL/GenBank/DDBJ whole genome shotgun (WGS) entry which is preliminary data.</text>
</comment>
<dbReference type="PIRSF" id="PIRSF006603">
    <property type="entry name" value="DinF"/>
    <property type="match status" value="1"/>
</dbReference>
<feature type="transmembrane region" description="Helical" evidence="10">
    <location>
        <begin position="364"/>
        <end position="388"/>
    </location>
</feature>
<feature type="transmembrane region" description="Helical" evidence="10">
    <location>
        <begin position="237"/>
        <end position="260"/>
    </location>
</feature>
<evidence type="ECO:0000256" key="1">
    <source>
        <dbReference type="ARBA" id="ARBA00004651"/>
    </source>
</evidence>
<dbReference type="InterPro" id="IPR048279">
    <property type="entry name" value="MdtK-like"/>
</dbReference>
<organism evidence="11 12">
    <name type="scientific">Candidatus Stercoripulliclostridium merdipullorum</name>
    <dbReference type="NCBI Taxonomy" id="2840952"/>
    <lineage>
        <taxon>Bacteria</taxon>
        <taxon>Bacillati</taxon>
        <taxon>Bacillota</taxon>
        <taxon>Clostridia</taxon>
        <taxon>Eubacteriales</taxon>
        <taxon>Candidatus Stercoripulliclostridium</taxon>
    </lineage>
</organism>
<evidence type="ECO:0000256" key="3">
    <source>
        <dbReference type="ARBA" id="ARBA00022106"/>
    </source>
</evidence>
<feature type="transmembrane region" description="Helical" evidence="10">
    <location>
        <begin position="165"/>
        <end position="189"/>
    </location>
</feature>
<evidence type="ECO:0000256" key="4">
    <source>
        <dbReference type="ARBA" id="ARBA00022448"/>
    </source>
</evidence>
<dbReference type="InterPro" id="IPR045070">
    <property type="entry name" value="MATE_MepA-like"/>
</dbReference>
<dbReference type="InterPro" id="IPR002528">
    <property type="entry name" value="MATE_fam"/>
</dbReference>
<dbReference type="PANTHER" id="PTHR43823">
    <property type="entry name" value="SPORULATION PROTEIN YKVU"/>
    <property type="match status" value="1"/>
</dbReference>
<feature type="transmembrane region" description="Helical" evidence="10">
    <location>
        <begin position="137"/>
        <end position="158"/>
    </location>
</feature>
<feature type="transmembrane region" description="Helical" evidence="10">
    <location>
        <begin position="93"/>
        <end position="117"/>
    </location>
</feature>
<feature type="transmembrane region" description="Helical" evidence="10">
    <location>
        <begin position="428"/>
        <end position="446"/>
    </location>
</feature>
<name>A0A9D1SYC7_9FIRM</name>
<dbReference type="EMBL" id="DVOH01000040">
    <property type="protein sequence ID" value="HIV00566.1"/>
    <property type="molecule type" value="Genomic_DNA"/>
</dbReference>